<feature type="region of interest" description="Disordered" evidence="1">
    <location>
        <begin position="276"/>
        <end position="330"/>
    </location>
</feature>
<organism evidence="2 3">
    <name type="scientific">Micromonospora polyrhachis</name>
    <dbReference type="NCBI Taxonomy" id="1282883"/>
    <lineage>
        <taxon>Bacteria</taxon>
        <taxon>Bacillati</taxon>
        <taxon>Actinomycetota</taxon>
        <taxon>Actinomycetes</taxon>
        <taxon>Micromonosporales</taxon>
        <taxon>Micromonosporaceae</taxon>
        <taxon>Micromonospora</taxon>
    </lineage>
</organism>
<proteinExistence type="predicted"/>
<evidence type="ECO:0000256" key="1">
    <source>
        <dbReference type="SAM" id="MobiDB-lite"/>
    </source>
</evidence>
<evidence type="ECO:0008006" key="4">
    <source>
        <dbReference type="Google" id="ProtNLM"/>
    </source>
</evidence>
<feature type="compositionally biased region" description="Basic and acidic residues" evidence="1">
    <location>
        <begin position="11"/>
        <end position="20"/>
    </location>
</feature>
<sequence>MSRMAVPTVRPRAERPERENSGMPTILAYPVDLCRLWPEIVPGSPCGSATRIGNNEQVTRTVATRAPRLDQVCASAVEVARAGITEAGPSDVGDHLAAVAEGDRLVTHFFECRLPGYRGWRWAVTVTRVPRSRNVTVCDTVLLPGPDALLAPGWLPWQDRLQPGDLGPGDLLPTPPDDERLAPGYVLSDDPAVEETAWELGFGRVRVMSREGRMDTAQRWYDGDHGPAAPISVAAPASARCGSCGFYLPIAGVLRQSFGVCGNYYAPDDGRAVSADHGCGAHSEALTDSPETSADEPPAVYDDSEVETVPVIRPAGSVGTDEPVEPYGHG</sequence>
<gene>
    <name evidence="2" type="ORF">FHR38_002167</name>
</gene>
<feature type="region of interest" description="Disordered" evidence="1">
    <location>
        <begin position="1"/>
        <end position="21"/>
    </location>
</feature>
<dbReference type="AlphaFoldDB" id="A0A7W7SP82"/>
<comment type="caution">
    <text evidence="2">The sequence shown here is derived from an EMBL/GenBank/DDBJ whole genome shotgun (WGS) entry which is preliminary data.</text>
</comment>
<keyword evidence="3" id="KW-1185">Reference proteome</keyword>
<evidence type="ECO:0000313" key="3">
    <source>
        <dbReference type="Proteomes" id="UP000578819"/>
    </source>
</evidence>
<dbReference type="Proteomes" id="UP000578819">
    <property type="component" value="Unassembled WGS sequence"/>
</dbReference>
<accession>A0A7W7SP82</accession>
<protein>
    <recommendedName>
        <fullName evidence="4">DUF3027 domain-containing protein</fullName>
    </recommendedName>
</protein>
<reference evidence="2 3" key="1">
    <citation type="submission" date="2020-08" db="EMBL/GenBank/DDBJ databases">
        <title>Sequencing the genomes of 1000 actinobacteria strains.</title>
        <authorList>
            <person name="Klenk H.-P."/>
        </authorList>
    </citation>
    <scope>NUCLEOTIDE SEQUENCE [LARGE SCALE GENOMIC DNA]</scope>
    <source>
        <strain evidence="2 3">DSM 45886</strain>
    </source>
</reference>
<dbReference type="InterPro" id="IPR021391">
    <property type="entry name" value="DUF3027"/>
</dbReference>
<name>A0A7W7SP82_9ACTN</name>
<evidence type="ECO:0000313" key="2">
    <source>
        <dbReference type="EMBL" id="MBB4958434.1"/>
    </source>
</evidence>
<dbReference type="Pfam" id="PF11228">
    <property type="entry name" value="DUF3027"/>
    <property type="match status" value="1"/>
</dbReference>
<dbReference type="EMBL" id="JACHJW010000001">
    <property type="protein sequence ID" value="MBB4958434.1"/>
    <property type="molecule type" value="Genomic_DNA"/>
</dbReference>